<feature type="transmembrane region" description="Helical" evidence="1">
    <location>
        <begin position="245"/>
        <end position="264"/>
    </location>
</feature>
<dbReference type="VEuPathDB" id="AmoebaDB:ACA1_034150"/>
<sequence>MGPLWRGTRKRDWTTPAASSLCTIPLHFFLLGCGLYLVYFASAQLHPTAIETCQLAPYTRHLNPDNVELQEGGPWLPKGIREFLFFWEFRLVLGAIWAALLYFSPNKAGLVGSMVLVVGGYFVALTAVEELKMRSDDFECHTTHANGISGHAFYAVWALCALYYYYMHLIHEIAAKPALRWKKAKMSGQRSETFNFSSPSSHISSASVLPPVESAGSAVEQPDELDALRRELTSIEEIKPHAWEWIGFALGLVVAVSLSIQLVYTYRYGYHSPRQMLLAASLGAFYSSLSSLLSQVIMLALRSAPTNKNKHE</sequence>
<evidence type="ECO:0000313" key="2">
    <source>
        <dbReference type="EMBL" id="ELR16477.1"/>
    </source>
</evidence>
<keyword evidence="1" id="KW-0812">Transmembrane</keyword>
<keyword evidence="1" id="KW-0472">Membrane</keyword>
<feature type="transmembrane region" description="Helical" evidence="1">
    <location>
        <begin position="110"/>
        <end position="128"/>
    </location>
</feature>
<dbReference type="Proteomes" id="UP000011083">
    <property type="component" value="Unassembled WGS sequence"/>
</dbReference>
<dbReference type="GeneID" id="14917168"/>
<evidence type="ECO:0000313" key="3">
    <source>
        <dbReference type="Proteomes" id="UP000011083"/>
    </source>
</evidence>
<dbReference type="PROSITE" id="PS51257">
    <property type="entry name" value="PROKAR_LIPOPROTEIN"/>
    <property type="match status" value="1"/>
</dbReference>
<name>L8GU50_ACACF</name>
<keyword evidence="3" id="KW-1185">Reference proteome</keyword>
<dbReference type="EMBL" id="KB007992">
    <property type="protein sequence ID" value="ELR16477.1"/>
    <property type="molecule type" value="Genomic_DNA"/>
</dbReference>
<dbReference type="KEGG" id="acan:ACA1_034150"/>
<feature type="transmembrane region" description="Helical" evidence="1">
    <location>
        <begin position="84"/>
        <end position="103"/>
    </location>
</feature>
<dbReference type="RefSeq" id="XP_004338490.1">
    <property type="nucleotide sequence ID" value="XM_004338442.1"/>
</dbReference>
<reference evidence="2 3" key="1">
    <citation type="journal article" date="2013" name="Genome Biol.">
        <title>Genome of Acanthamoeba castellanii highlights extensive lateral gene transfer and early evolution of tyrosine kinase signaling.</title>
        <authorList>
            <person name="Clarke M."/>
            <person name="Lohan A.J."/>
            <person name="Liu B."/>
            <person name="Lagkouvardos I."/>
            <person name="Roy S."/>
            <person name="Zafar N."/>
            <person name="Bertelli C."/>
            <person name="Schilde C."/>
            <person name="Kianianmomeni A."/>
            <person name="Burglin T.R."/>
            <person name="Frech C."/>
            <person name="Turcotte B."/>
            <person name="Kopec K.O."/>
            <person name="Synnott J.M."/>
            <person name="Choo C."/>
            <person name="Paponov I."/>
            <person name="Finkler A."/>
            <person name="Soon Heng Tan C."/>
            <person name="Hutchins A.P."/>
            <person name="Weinmeier T."/>
            <person name="Rattei T."/>
            <person name="Chu J.S."/>
            <person name="Gimenez G."/>
            <person name="Irimia M."/>
            <person name="Rigden D.J."/>
            <person name="Fitzpatrick D.A."/>
            <person name="Lorenzo-Morales J."/>
            <person name="Bateman A."/>
            <person name="Chiu C.H."/>
            <person name="Tang P."/>
            <person name="Hegemann P."/>
            <person name="Fromm H."/>
            <person name="Raoult D."/>
            <person name="Greub G."/>
            <person name="Miranda-Saavedra D."/>
            <person name="Chen N."/>
            <person name="Nash P."/>
            <person name="Ginger M.L."/>
            <person name="Horn M."/>
            <person name="Schaap P."/>
            <person name="Caler L."/>
            <person name="Loftus B."/>
        </authorList>
    </citation>
    <scope>NUCLEOTIDE SEQUENCE [LARGE SCALE GENOMIC DNA]</scope>
    <source>
        <strain evidence="2 3">Neff</strain>
    </source>
</reference>
<dbReference type="AlphaFoldDB" id="L8GU50"/>
<organism evidence="2 3">
    <name type="scientific">Acanthamoeba castellanii (strain ATCC 30010 / Neff)</name>
    <dbReference type="NCBI Taxonomy" id="1257118"/>
    <lineage>
        <taxon>Eukaryota</taxon>
        <taxon>Amoebozoa</taxon>
        <taxon>Discosea</taxon>
        <taxon>Longamoebia</taxon>
        <taxon>Centramoebida</taxon>
        <taxon>Acanthamoebidae</taxon>
        <taxon>Acanthamoeba</taxon>
    </lineage>
</organism>
<feature type="transmembrane region" description="Helical" evidence="1">
    <location>
        <begin position="276"/>
        <end position="301"/>
    </location>
</feature>
<feature type="transmembrane region" description="Helical" evidence="1">
    <location>
        <begin position="148"/>
        <end position="166"/>
    </location>
</feature>
<proteinExistence type="predicted"/>
<protein>
    <submittedName>
        <fullName evidence="2">Uncharacterized protein</fullName>
    </submittedName>
</protein>
<evidence type="ECO:0000256" key="1">
    <source>
        <dbReference type="SAM" id="Phobius"/>
    </source>
</evidence>
<accession>L8GU50</accession>
<gene>
    <name evidence="2" type="ORF">ACA1_034150</name>
</gene>
<feature type="transmembrane region" description="Helical" evidence="1">
    <location>
        <begin position="21"/>
        <end position="41"/>
    </location>
</feature>
<keyword evidence="1" id="KW-1133">Transmembrane helix</keyword>